<dbReference type="Proteomes" id="UP000270094">
    <property type="component" value="Unassembled WGS sequence"/>
</dbReference>
<dbReference type="EMBL" id="UYYB01114219">
    <property type="protein sequence ID" value="VDM81718.1"/>
    <property type="molecule type" value="Genomic_DNA"/>
</dbReference>
<dbReference type="OrthoDB" id="728at2759"/>
<dbReference type="InterPro" id="IPR036052">
    <property type="entry name" value="TrpB-like_PALP_sf"/>
</dbReference>
<evidence type="ECO:0000313" key="2">
    <source>
        <dbReference type="EMBL" id="VDM81718.1"/>
    </source>
</evidence>
<dbReference type="SUPFAM" id="SSF53686">
    <property type="entry name" value="Tryptophan synthase beta subunit-like PLP-dependent enzymes"/>
    <property type="match status" value="1"/>
</dbReference>
<name>A0A3P7LRA9_STRVU</name>
<protein>
    <recommendedName>
        <fullName evidence="1">Tryptophan synthase beta chain-like PALP domain-containing protein</fullName>
    </recommendedName>
</protein>
<accession>A0A3P7LRA9</accession>
<feature type="domain" description="Tryptophan synthase beta chain-like PALP" evidence="1">
    <location>
        <begin position="45"/>
        <end position="127"/>
    </location>
</feature>
<proteinExistence type="predicted"/>
<gene>
    <name evidence="2" type="ORF">SVUK_LOCUS16716</name>
</gene>
<dbReference type="AlphaFoldDB" id="A0A3P7LRA9"/>
<sequence length="127" mass="13887">MATYNMNDGKIAWELHNDGCTIVQNGMKIESMKAKPRPKYFNNILEANGNTPLSKLNKVTQDKSLKCNIYLKLEYLNVAGSIEDRAAIRMIEVAEQNGLKKGETVIAPASGNIAVGIALVCAVKGYK</sequence>
<evidence type="ECO:0000259" key="1">
    <source>
        <dbReference type="Pfam" id="PF00291"/>
    </source>
</evidence>
<keyword evidence="3" id="KW-1185">Reference proteome</keyword>
<dbReference type="InterPro" id="IPR050214">
    <property type="entry name" value="Cys_Synth/Cystath_Beta-Synth"/>
</dbReference>
<reference evidence="2 3" key="1">
    <citation type="submission" date="2018-11" db="EMBL/GenBank/DDBJ databases">
        <authorList>
            <consortium name="Pathogen Informatics"/>
        </authorList>
    </citation>
    <scope>NUCLEOTIDE SEQUENCE [LARGE SCALE GENOMIC DNA]</scope>
</reference>
<dbReference type="GO" id="GO:0019344">
    <property type="term" value="P:cysteine biosynthetic process"/>
    <property type="evidence" value="ECO:0007669"/>
    <property type="project" value="UniProtKB-ARBA"/>
</dbReference>
<dbReference type="Gene3D" id="3.40.50.1100">
    <property type="match status" value="1"/>
</dbReference>
<evidence type="ECO:0000313" key="3">
    <source>
        <dbReference type="Proteomes" id="UP000270094"/>
    </source>
</evidence>
<dbReference type="PANTHER" id="PTHR10314">
    <property type="entry name" value="CYSTATHIONINE BETA-SYNTHASE"/>
    <property type="match status" value="1"/>
</dbReference>
<dbReference type="Pfam" id="PF00291">
    <property type="entry name" value="PALP"/>
    <property type="match status" value="1"/>
</dbReference>
<dbReference type="InterPro" id="IPR001926">
    <property type="entry name" value="TrpB-like_PALP"/>
</dbReference>
<organism evidence="2 3">
    <name type="scientific">Strongylus vulgaris</name>
    <name type="common">Blood worm</name>
    <dbReference type="NCBI Taxonomy" id="40348"/>
    <lineage>
        <taxon>Eukaryota</taxon>
        <taxon>Metazoa</taxon>
        <taxon>Ecdysozoa</taxon>
        <taxon>Nematoda</taxon>
        <taxon>Chromadorea</taxon>
        <taxon>Rhabditida</taxon>
        <taxon>Rhabditina</taxon>
        <taxon>Rhabditomorpha</taxon>
        <taxon>Strongyloidea</taxon>
        <taxon>Strongylidae</taxon>
        <taxon>Strongylus</taxon>
    </lineage>
</organism>